<feature type="transmembrane region" description="Helical" evidence="3">
    <location>
        <begin position="3168"/>
        <end position="3191"/>
    </location>
</feature>
<name>A0A1J1H4J4_PLARL</name>
<keyword evidence="6" id="KW-1185">Reference proteome</keyword>
<keyword evidence="1" id="KW-0479">Metal-binding</keyword>
<dbReference type="Pfam" id="PF04182">
    <property type="entry name" value="B-block_TFIIIC"/>
    <property type="match status" value="1"/>
</dbReference>
<evidence type="ECO:0000313" key="5">
    <source>
        <dbReference type="EMBL" id="CRG98520.1"/>
    </source>
</evidence>
<dbReference type="InterPro" id="IPR007309">
    <property type="entry name" value="TFIIIC_Bblock-bd"/>
</dbReference>
<protein>
    <recommendedName>
        <fullName evidence="4">C2H2-type domain-containing protein</fullName>
    </recommendedName>
</protein>
<dbReference type="RefSeq" id="XP_028531530.1">
    <property type="nucleotide sequence ID" value="XM_028679988.1"/>
</dbReference>
<feature type="transmembrane region" description="Helical" evidence="3">
    <location>
        <begin position="208"/>
        <end position="229"/>
    </location>
</feature>
<reference evidence="5 6" key="1">
    <citation type="submission" date="2015-04" db="EMBL/GenBank/DDBJ databases">
        <authorList>
            <consortium name="Pathogen Informatics"/>
        </authorList>
    </citation>
    <scope>NUCLEOTIDE SEQUENCE [LARGE SCALE GENOMIC DNA]</scope>
    <source>
        <strain evidence="5 6">SGS1</strain>
    </source>
</reference>
<evidence type="ECO:0000256" key="2">
    <source>
        <dbReference type="SAM" id="Coils"/>
    </source>
</evidence>
<dbReference type="KEGG" id="prel:PRELSG_0300500"/>
<keyword evidence="2" id="KW-0175">Coiled coil</keyword>
<feature type="domain" description="C2H2-type" evidence="4">
    <location>
        <begin position="1683"/>
        <end position="1711"/>
    </location>
</feature>
<feature type="transmembrane region" description="Helical" evidence="3">
    <location>
        <begin position="3059"/>
        <end position="3080"/>
    </location>
</feature>
<dbReference type="EMBL" id="LN835298">
    <property type="protein sequence ID" value="CRG98520.1"/>
    <property type="molecule type" value="Genomic_DNA"/>
</dbReference>
<organism evidence="5 6">
    <name type="scientific">Plasmodium relictum</name>
    <dbReference type="NCBI Taxonomy" id="85471"/>
    <lineage>
        <taxon>Eukaryota</taxon>
        <taxon>Sar</taxon>
        <taxon>Alveolata</taxon>
        <taxon>Apicomplexa</taxon>
        <taxon>Aconoidasida</taxon>
        <taxon>Haemosporida</taxon>
        <taxon>Plasmodiidae</taxon>
        <taxon>Plasmodium</taxon>
        <taxon>Plasmodium (Haemamoeba)</taxon>
    </lineage>
</organism>
<dbReference type="PROSITE" id="PS00028">
    <property type="entry name" value="ZINC_FINGER_C2H2_1"/>
    <property type="match status" value="1"/>
</dbReference>
<evidence type="ECO:0000313" key="6">
    <source>
        <dbReference type="Proteomes" id="UP000220158"/>
    </source>
</evidence>
<dbReference type="OMA" id="FAYSMNT"/>
<evidence type="ECO:0000256" key="1">
    <source>
        <dbReference type="PROSITE-ProRule" id="PRU00042"/>
    </source>
</evidence>
<evidence type="ECO:0000259" key="4">
    <source>
        <dbReference type="PROSITE" id="PS50157"/>
    </source>
</evidence>
<keyword evidence="3" id="KW-0812">Transmembrane</keyword>
<dbReference type="InterPro" id="IPR013087">
    <property type="entry name" value="Znf_C2H2_type"/>
</dbReference>
<dbReference type="GO" id="GO:0008270">
    <property type="term" value="F:zinc ion binding"/>
    <property type="evidence" value="ECO:0007669"/>
    <property type="project" value="UniProtKB-KW"/>
</dbReference>
<keyword evidence="1" id="KW-0862">Zinc</keyword>
<gene>
    <name evidence="5" type="ORF">PRELSG_0300500</name>
</gene>
<accession>A0A1J1H4J4</accession>
<keyword evidence="3" id="KW-0472">Membrane</keyword>
<proteinExistence type="predicted"/>
<dbReference type="OrthoDB" id="431852at2759"/>
<feature type="transmembrane region" description="Helical" evidence="3">
    <location>
        <begin position="255"/>
        <end position="273"/>
    </location>
</feature>
<dbReference type="VEuPathDB" id="PlasmoDB:PRELSG_0300500"/>
<keyword evidence="1" id="KW-0863">Zinc-finger</keyword>
<sequence length="3349" mass="404227">MDKILLKYIFDELCTSFNKIETGTNKKDENSEINYCLTLEGLYENLERNKYISMDKYMKKEVFENIYFCKDICILKSGNKQVMLDEYNNDIDLKINFEDRNFIISSPSEFNIYINNIYIYNKYNLFYYQRIKECKEKIFILLHIISGKYNGLIQSSLSKYLNLDSKIIHYHLKELFQYLLIKKISINISDVENNLDYNSNTIKLNPSYILYFNAFFIYNLLPIFIKNLLYSQNVLSINKIILCLLNKFIIIPQKILSLIFFKLLIVYNPYYFIQVRKALKIFNSILSNLINNKKIIMCKIKIHSNYENCYLTYENRHKINYDNIFNFLLLFYYNYDYIIKFINKSSYLMCEDYVKNLEFKNEFVKSNDPSRIDDISQYSKKNSFNEKLQESEMNIYSKIPTSIDNIINMNNCELYMHENKDINKSKINHIKSLSDENFLNKKDCDLLINDFKNYMDLKINHKFHGMDNYSSSLDENQESCLSDFSFLYESEKIPQSNKQISENYENSEENIKAYSSSSISTDSENDEYKYYIKNKNIYLNNLSLYDKIKYLIISKGVNGITTKDISQILFLNIKKTTTFLNKLIKNKDVVKIPERKDKNFMYRFFDNKIYQYIQKNPSIDPFSINQTENNNIRNSNDKKIITYAEKNTFSNSYEANNELGLYQNSNYNNLHKKNANQIFNVDKEKNVNENLDKKDINHIQFKNLNESLNILNYTYTINKIDINVLNYVIPKYKDSFNSYNNYKEFFDNYVENFKNFENKYDLYTCSFHFFYYLKFLLKNYNKQFYFKINCDISNKKDFKNNIPNEHNENEFYIKNVEASKKDIDFIKYFLEDTKKLKSNVFIKRLFIFCHFLLSSKVTTFRFLQDLFIKIENNGRTIDRKSVQRLFIYSTKINNFFKKSSVLCSKTVKYFFYDSQVLSEKQSNELYLKFQQEYMQFCYKNNSVDKNNKAKKVYSNISNDNLTVYSIKDGLHIFDEKNYITHNQVLNSDNYTSCNGNNLSDKILKKNNILNYNLSTKENVIISEQKNKKNTQNFAKYYYDCNSLNVICNNKEDNIYNLNRKNIHNSNQNNYDSYYDFHNINNYILPTGNDTNNTLSLNKKRKMTSANCESFNKKSKVDYIQGINENLDNFQNKYHSQNIPNYINENVEEFYINNKNNDSYILPSSKNKINMNNMEVNNNNNNSDNVDKINDNGNDCSILYIDILNESAFKCRENKIISKKMKTNNFFQNFKTTQELSYSINYFYGYIFSKMARYKYFHKCLIRILKKKKYKIKNKLKNLIRKGNSEGKVTWNLNNLKKIKLLKKKKKKFNNALSVKYILKNLYLDEYLKIISVGCKLKYIENYLLKKKKKKKMKDLPEMLFEFLTSYSLLNSNNKNIIENLIYNKKESFYLKGNNHTEQIKSKNNSNVISNEFRTRDEEKNLTKNYISSRKKMKEQLCEDDINVIKNNDKIYMFFFIYRKLKFLYNMNLIDLKYNDINKNIKFSSKWKNKTPSYSKNVDLNISLIDFKRNNLKIYIKNKVSIHLFTSKKEKKKKSKIYNMMEYNNFEEYYYNLYLNIEKFKTFLLEVCLKNYHCGKLKMKDILKNTKFKNKSLKFLLLHNSYTNQLFLTRRLRIMFINLIKKVKKDTPKMKLMKVMKSYKEYSTFRDVFNISKINIEKYFTIFYNLYNKEKNSCARITKKTLSFLCPFCNDIFLLKEDLLNHISNIHNINKKFSDIISFFSDSKHMIHKRLSDFLKIRNNLVKNSNLLHEHNSIEEKRNILIDERNPLDKNNKFTEKSEGNFLFHNKKELSNNIMENKQSYNHLDEKEKLNNEEIKIYNSKKNIKKVNNLCINNISSTKNHNNDINYIMENVKIKYSLRIVYIYFVTIIVQLIMSQKMIEKKKIVNTFYRLLKDNAQKEKKKKKENIVVEKKTKNKKFSTKEFLNNKKKIMKVIKIKSINKRNQKIRNILKKFQKNKKVKLQIKKLLLKNKIQKESHTNEEICNKKKKLKYNKLFSLKKSKNFSDFISMKLKKFQLIYYLKNRTNTIPYRKSVWKKINSMMIGKFNENMCFYIQKKLFHYFKKNIVPYFFILYNEKLSRFIVNYFATHIYNCTYTNINYYYDKYIKKIYNFEFISLVNLLKMFIINYGDLFVLYKEIMKTLFFQKIKDIKRALMFLKKKNYVVETSYLLSNYINNEISYDNIYSNLVYKSLFYKKKLSLFSKKSFFDNILDLIHLFGVSHSLKYLESKHNENYENSYNNSSITNCHINNLLYHIDNIYDESKDYYKSNFKNTNINSDITRSYNKNINSSNDLNDMERFRNIYLNDCNRNDNNVFYTSSINNNYEGSESLSEEYKKYEFNKNLSIFDLNYYIQNFLKGNIILYACNNYIIKDDDERTNDNEKVDNHKKDLEISKISGKKDNIVYNNFKKNEEYLKSEEKENEYNENSCMSYISSENDSEIYDHFSDDYEIIKLLENVNENSRKAQGGISKHIKCLTKHVSEYFPNYYILIKGEKKKLTKKLSNIFSNNKEAKFSSFNNIFQPHTDSNYINSSFFSYFKKYCVYIYENNNNNIISKPFKNSFILNIDNNCDFNKIFNLYMQANNFSNSIIYKKNKILIYNINKKTFIDFDQYPQNLHLYNIGYISNIHKNIDSLLDIQVFNLKNNVFWIEKEKSNEQINKTIVPKRSYKKRKIENIPNSNYKDLEKKNKNLCVKMQCEKKNNKNKKNGQMTKFLKKVRVNKNKEKENIYKESFIFVTHILYNVFYFDNILNNYDKDGRYKYYHSEKLKKKKSLCEKINEIYNYRKNKTNEKNNLKNTLPDEDKIENSKKNEEYSNEHAFKSVTLNDNNMIDINETENKNIEENTLNIDNEHYEISYIDNSSNIYNKIINKMLFIFLLIKKKNGSFIDSLKKMYLKEYMIHKCYNEYSCVKKEFNFIIFILNKLNLINIFPYMNTHKIFLPNYHNNNAYKRKNIFYDHNYKYPFLNMINFHLKNFKFHSKKYTDNKTKIFKKFIEKNEMMNNLDMEKDVNKTNENFSSDKHVYKKIKEEIINYNRRKMDYCDYIFINFINNKTLNKPFFIPRLILLFNLQCYIIIHDFFFMYFLENFQKSEQLKKEHQFHNNSLFKTKIGQKLLHLTENKKYPVVIKYIRKIIKRACKYFENIFYSYNKINESNKKVYIYYFNDNYINPNSFIYVNGSVNVKFIFFYILKVYFYLKKNPYSSIFDIYKNMEILNFCDLSFLLKAMYEDGFVCFTLMYVSKKSQMYKLNKNYKIINDFNNIISNKNLNRKKKNTCNLFENTTTFEESTDNDGILKGIKKNKIKNFTCHKNGYGKNHKFHSNNSYIEKMMYKKIKLYFVKDDNMIFKKYEGTFWN</sequence>
<dbReference type="PROSITE" id="PS50157">
    <property type="entry name" value="ZINC_FINGER_C2H2_2"/>
    <property type="match status" value="1"/>
</dbReference>
<dbReference type="Proteomes" id="UP000220158">
    <property type="component" value="Chromosome 3"/>
</dbReference>
<evidence type="ECO:0000256" key="3">
    <source>
        <dbReference type="SAM" id="Phobius"/>
    </source>
</evidence>
<keyword evidence="3" id="KW-1133">Transmembrane helix</keyword>
<feature type="coiled-coil region" evidence="2">
    <location>
        <begin position="1892"/>
        <end position="1955"/>
    </location>
</feature>
<dbReference type="GeneID" id="39734613"/>